<dbReference type="Proteomes" id="UP000653156">
    <property type="component" value="Chromosome"/>
</dbReference>
<dbReference type="KEGG" id="ptes:JQU52_07795"/>
<dbReference type="Gene3D" id="1.10.1220.10">
    <property type="entry name" value="Met repressor-like"/>
    <property type="match status" value="1"/>
</dbReference>
<dbReference type="InterPro" id="IPR010985">
    <property type="entry name" value="Ribbon_hlx_hlx"/>
</dbReference>
<dbReference type="GO" id="GO:0003677">
    <property type="term" value="F:DNA binding"/>
    <property type="evidence" value="ECO:0007669"/>
    <property type="project" value="UniProtKB-KW"/>
</dbReference>
<feature type="domain" description="Arc-like DNA binding" evidence="1">
    <location>
        <begin position="7"/>
        <end position="44"/>
    </location>
</feature>
<reference evidence="2" key="1">
    <citation type="submission" date="2021-02" db="EMBL/GenBank/DDBJ databases">
        <title>Neisseriaceae sp. 26B isolated from the cloaca of a Common Toad-headed Turtle (Mesoclemmys nasuta).</title>
        <authorList>
            <person name="Spergser J."/>
            <person name="Busse H.-J."/>
        </authorList>
    </citation>
    <scope>NUCLEOTIDE SEQUENCE</scope>
    <source>
        <strain evidence="2">26B</strain>
    </source>
</reference>
<dbReference type="InterPro" id="IPR013321">
    <property type="entry name" value="Arc_rbn_hlx_hlx"/>
</dbReference>
<evidence type="ECO:0000313" key="3">
    <source>
        <dbReference type="Proteomes" id="UP000653156"/>
    </source>
</evidence>
<evidence type="ECO:0000313" key="2">
    <source>
        <dbReference type="EMBL" id="QRQ80673.1"/>
    </source>
</evidence>
<dbReference type="AlphaFoldDB" id="A0A892ZDD1"/>
<dbReference type="SUPFAM" id="SSF47598">
    <property type="entry name" value="Ribbon-helix-helix"/>
    <property type="match status" value="1"/>
</dbReference>
<evidence type="ECO:0000259" key="1">
    <source>
        <dbReference type="Pfam" id="PF03869"/>
    </source>
</evidence>
<dbReference type="RefSeq" id="WP_230337956.1">
    <property type="nucleotide sequence ID" value="NZ_CP069798.1"/>
</dbReference>
<dbReference type="EMBL" id="CP069798">
    <property type="protein sequence ID" value="QRQ80673.1"/>
    <property type="molecule type" value="Genomic_DNA"/>
</dbReference>
<keyword evidence="3" id="KW-1185">Reference proteome</keyword>
<keyword evidence="2" id="KW-0238">DNA-binding</keyword>
<accession>A0A892ZDD1</accession>
<protein>
    <submittedName>
        <fullName evidence="2">Arc family DNA-binding protein</fullName>
    </submittedName>
</protein>
<organism evidence="2 3">
    <name type="scientific">Paralysiella testudinis</name>
    <dbReference type="NCBI Taxonomy" id="2809020"/>
    <lineage>
        <taxon>Bacteria</taxon>
        <taxon>Pseudomonadati</taxon>
        <taxon>Pseudomonadota</taxon>
        <taxon>Betaproteobacteria</taxon>
        <taxon>Neisseriales</taxon>
        <taxon>Neisseriaceae</taxon>
        <taxon>Paralysiella</taxon>
    </lineage>
</organism>
<sequence length="51" mass="5887">MHRNIAPFGLRMPEELKAWLKQQAAQNHRSLNSEILARLEESRKSTSEDAP</sequence>
<dbReference type="Pfam" id="PF03869">
    <property type="entry name" value="Arc"/>
    <property type="match status" value="1"/>
</dbReference>
<proteinExistence type="predicted"/>
<dbReference type="InterPro" id="IPR005569">
    <property type="entry name" value="Arc_DNA-bd_dom"/>
</dbReference>
<dbReference type="GO" id="GO:0006355">
    <property type="term" value="P:regulation of DNA-templated transcription"/>
    <property type="evidence" value="ECO:0007669"/>
    <property type="project" value="InterPro"/>
</dbReference>
<gene>
    <name evidence="2" type="ORF">JQU52_07795</name>
</gene>
<name>A0A892ZDD1_9NEIS</name>